<keyword evidence="1" id="KW-0732">Signal</keyword>
<dbReference type="PANTHER" id="PTHR36505">
    <property type="entry name" value="BLR1072 PROTEIN"/>
    <property type="match status" value="1"/>
</dbReference>
<dbReference type="InterPro" id="IPR011033">
    <property type="entry name" value="PRC_barrel-like_sf"/>
</dbReference>
<evidence type="ECO:0000256" key="1">
    <source>
        <dbReference type="SAM" id="SignalP"/>
    </source>
</evidence>
<accession>A0ABU8IR67</accession>
<comment type="caution">
    <text evidence="3">The sequence shown here is derived from an EMBL/GenBank/DDBJ whole genome shotgun (WGS) entry which is preliminary data.</text>
</comment>
<dbReference type="Gene3D" id="2.30.30.240">
    <property type="entry name" value="PRC-barrel domain"/>
    <property type="match status" value="1"/>
</dbReference>
<keyword evidence="4" id="KW-1185">Reference proteome</keyword>
<reference evidence="3 4" key="1">
    <citation type="journal article" date="2022" name="Arch. Microbiol.">
        <title>Paraburkholderia bengalensis sp. nov. isolated from roots of Oryza sativa, IR64.</title>
        <authorList>
            <person name="Nag P."/>
            <person name="Mondal N."/>
            <person name="Sarkar J."/>
            <person name="Das S."/>
        </authorList>
    </citation>
    <scope>NUCLEOTIDE SEQUENCE [LARGE SCALE GENOMIC DNA]</scope>
    <source>
        <strain evidence="3 4">IR64_4_BI</strain>
    </source>
</reference>
<feature type="domain" description="PRC-barrel" evidence="2">
    <location>
        <begin position="53"/>
        <end position="120"/>
    </location>
</feature>
<proteinExistence type="predicted"/>
<dbReference type="SUPFAM" id="SSF50346">
    <property type="entry name" value="PRC-barrel domain"/>
    <property type="match status" value="1"/>
</dbReference>
<sequence>MTGRTIVQHVFNRTCRLGMAGVLAALVSTAALAQGAPQSITERHTQVMQTGSGFRASKLAGASVYNRDKDKIGVIDDLVVSPSDHTAFAILSVGGFLGMGRHYVAVPFGDLQINSKQVTMPDATKSSLEALPEFKYAPD</sequence>
<dbReference type="Proteomes" id="UP001386437">
    <property type="component" value="Unassembled WGS sequence"/>
</dbReference>
<evidence type="ECO:0000313" key="4">
    <source>
        <dbReference type="Proteomes" id="UP001386437"/>
    </source>
</evidence>
<protein>
    <submittedName>
        <fullName evidence="3">PRC-barrel domain-containing protein</fullName>
    </submittedName>
</protein>
<dbReference type="Pfam" id="PF05239">
    <property type="entry name" value="PRC"/>
    <property type="match status" value="1"/>
</dbReference>
<gene>
    <name evidence="3" type="ORF">H3V53_12495</name>
</gene>
<dbReference type="InterPro" id="IPR027275">
    <property type="entry name" value="PRC-brl_dom"/>
</dbReference>
<feature type="signal peptide" evidence="1">
    <location>
        <begin position="1"/>
        <end position="33"/>
    </location>
</feature>
<evidence type="ECO:0000259" key="2">
    <source>
        <dbReference type="Pfam" id="PF05239"/>
    </source>
</evidence>
<dbReference type="PANTHER" id="PTHR36505:SF1">
    <property type="entry name" value="BLR1072 PROTEIN"/>
    <property type="match status" value="1"/>
</dbReference>
<evidence type="ECO:0000313" key="3">
    <source>
        <dbReference type="EMBL" id="MEI5997986.1"/>
    </source>
</evidence>
<name>A0ABU8IR67_9BURK</name>
<organism evidence="3 4">
    <name type="scientific">Paraburkholderia bengalensis</name>
    <dbReference type="NCBI Taxonomy" id="2747562"/>
    <lineage>
        <taxon>Bacteria</taxon>
        <taxon>Pseudomonadati</taxon>
        <taxon>Pseudomonadota</taxon>
        <taxon>Betaproteobacteria</taxon>
        <taxon>Burkholderiales</taxon>
        <taxon>Burkholderiaceae</taxon>
        <taxon>Paraburkholderia</taxon>
    </lineage>
</organism>
<dbReference type="EMBL" id="JACFYJ010000016">
    <property type="protein sequence ID" value="MEI5997986.1"/>
    <property type="molecule type" value="Genomic_DNA"/>
</dbReference>
<feature type="chain" id="PRO_5047456756" evidence="1">
    <location>
        <begin position="34"/>
        <end position="139"/>
    </location>
</feature>